<feature type="transmembrane region" description="Helical" evidence="8">
    <location>
        <begin position="218"/>
        <end position="242"/>
    </location>
</feature>
<dbReference type="GO" id="GO:0005886">
    <property type="term" value="C:plasma membrane"/>
    <property type="evidence" value="ECO:0007669"/>
    <property type="project" value="TreeGrafter"/>
</dbReference>
<name>A0A1H0VYH7_9BACT</name>
<keyword evidence="5 8" id="KW-1133">Transmembrane helix</keyword>
<dbReference type="InterPro" id="IPR001734">
    <property type="entry name" value="Na/solute_symporter"/>
</dbReference>
<dbReference type="InterPro" id="IPR050277">
    <property type="entry name" value="Sodium:Solute_Symporter"/>
</dbReference>
<feature type="transmembrane region" description="Helical" evidence="8">
    <location>
        <begin position="74"/>
        <end position="94"/>
    </location>
</feature>
<evidence type="ECO:0000313" key="10">
    <source>
        <dbReference type="Proteomes" id="UP000199073"/>
    </source>
</evidence>
<feature type="transmembrane region" description="Helical" evidence="8">
    <location>
        <begin position="308"/>
        <end position="325"/>
    </location>
</feature>
<feature type="transmembrane region" description="Helical" evidence="8">
    <location>
        <begin position="357"/>
        <end position="376"/>
    </location>
</feature>
<keyword evidence="6 8" id="KW-0472">Membrane</keyword>
<feature type="transmembrane region" description="Helical" evidence="8">
    <location>
        <begin position="42"/>
        <end position="62"/>
    </location>
</feature>
<evidence type="ECO:0000256" key="4">
    <source>
        <dbReference type="ARBA" id="ARBA00022692"/>
    </source>
</evidence>
<feature type="transmembrane region" description="Helical" evidence="8">
    <location>
        <begin position="382"/>
        <end position="404"/>
    </location>
</feature>
<comment type="similarity">
    <text evidence="2 7">Belongs to the sodium:solute symporter (SSF) (TC 2.A.21) family.</text>
</comment>
<dbReference type="InterPro" id="IPR038377">
    <property type="entry name" value="Na/Glc_symporter_sf"/>
</dbReference>
<dbReference type="OrthoDB" id="8951256at2"/>
<sequence length="495" mass="54670">MRVLSITFLLVYFAILLYMGFRSKKVETSEEFFLAGRSISKWVLALGFLASWYGGSSCIVSADKAFKSGLGSFWVVSGPNALAPLLLMFFAAWIRRLGIISQIRVMDQRYDKTTGNFLSVIVIWYMTTWAASQMVAAGKFFSTYLNFSYEFAVITGVAIVFLYGLYGGYRVVTYTDIFQFWFLLVAMFITMVAGIMAVDGVGPMISALKQKSSSTGVQYFSLFENFSTNFMYVVSFGLGWVISADAWQRVSAARTPDDSKKMLLISGLLFIPLGILSLIVGLAGAVLYDVIPEGGVLANIATTQLHPVIAAIVFVGVGAALMSTMDTSINTGSMSITEDIYRKLINPEASNQQMVKVARIGTAIVAVIAALVALKLRNILWVLWMSSDIIMCGVFCPLIMGFIWRRGNSKGAMASMIGGSSFVFYNVLVDLGVQMPIFWPNWPYRLLYGLTIAVILYFSVSLLTSPEYEKADKFISRTRSEKKTIKEDPVADTVM</sequence>
<evidence type="ECO:0000256" key="7">
    <source>
        <dbReference type="RuleBase" id="RU362091"/>
    </source>
</evidence>
<dbReference type="CDD" id="cd10322">
    <property type="entry name" value="SLC5sbd"/>
    <property type="match status" value="1"/>
</dbReference>
<accession>A0A1H0VYH7</accession>
<protein>
    <submittedName>
        <fullName evidence="9">Solute:Na+ symporter, SSS family</fullName>
    </submittedName>
</protein>
<dbReference type="Pfam" id="PF00474">
    <property type="entry name" value="SSF"/>
    <property type="match status" value="1"/>
</dbReference>
<keyword evidence="4 8" id="KW-0812">Transmembrane</keyword>
<keyword evidence="3" id="KW-0813">Transport</keyword>
<comment type="subcellular location">
    <subcellularLocation>
        <location evidence="1">Membrane</location>
        <topology evidence="1">Multi-pass membrane protein</topology>
    </subcellularLocation>
</comment>
<gene>
    <name evidence="9" type="ORF">SAMN05660330_04308</name>
</gene>
<evidence type="ECO:0000256" key="2">
    <source>
        <dbReference type="ARBA" id="ARBA00006434"/>
    </source>
</evidence>
<feature type="transmembrane region" description="Helical" evidence="8">
    <location>
        <begin position="115"/>
        <end position="135"/>
    </location>
</feature>
<dbReference type="Gene3D" id="1.20.1730.10">
    <property type="entry name" value="Sodium/glucose cotransporter"/>
    <property type="match status" value="1"/>
</dbReference>
<dbReference type="PROSITE" id="PS50283">
    <property type="entry name" value="NA_SOLUT_SYMP_3"/>
    <property type="match status" value="1"/>
</dbReference>
<dbReference type="PANTHER" id="PTHR48086">
    <property type="entry name" value="SODIUM/PROLINE SYMPORTER-RELATED"/>
    <property type="match status" value="1"/>
</dbReference>
<dbReference type="RefSeq" id="WP_092226231.1">
    <property type="nucleotide sequence ID" value="NZ_FNJI01000075.1"/>
</dbReference>
<reference evidence="9 10" key="1">
    <citation type="submission" date="2016-10" db="EMBL/GenBank/DDBJ databases">
        <authorList>
            <person name="de Groot N.N."/>
        </authorList>
    </citation>
    <scope>NUCLEOTIDE SEQUENCE [LARGE SCALE GENOMIC DNA]</scope>
    <source>
        <strain evidence="9 10">DSM 12130</strain>
    </source>
</reference>
<evidence type="ECO:0000256" key="1">
    <source>
        <dbReference type="ARBA" id="ARBA00004141"/>
    </source>
</evidence>
<dbReference type="Proteomes" id="UP000199073">
    <property type="component" value="Unassembled WGS sequence"/>
</dbReference>
<keyword evidence="10" id="KW-1185">Reference proteome</keyword>
<evidence type="ECO:0000256" key="6">
    <source>
        <dbReference type="ARBA" id="ARBA00023136"/>
    </source>
</evidence>
<feature type="transmembrane region" description="Helical" evidence="8">
    <location>
        <begin position="445"/>
        <end position="464"/>
    </location>
</feature>
<dbReference type="STRING" id="91360.SAMN05660330_04308"/>
<feature type="transmembrane region" description="Helical" evidence="8">
    <location>
        <begin position="147"/>
        <end position="166"/>
    </location>
</feature>
<feature type="transmembrane region" description="Helical" evidence="8">
    <location>
        <begin position="416"/>
        <end position="439"/>
    </location>
</feature>
<dbReference type="GO" id="GO:0022857">
    <property type="term" value="F:transmembrane transporter activity"/>
    <property type="evidence" value="ECO:0007669"/>
    <property type="project" value="InterPro"/>
</dbReference>
<dbReference type="EMBL" id="FNJI01000075">
    <property type="protein sequence ID" value="SDP83285.1"/>
    <property type="molecule type" value="Genomic_DNA"/>
</dbReference>
<evidence type="ECO:0000256" key="8">
    <source>
        <dbReference type="SAM" id="Phobius"/>
    </source>
</evidence>
<evidence type="ECO:0000256" key="5">
    <source>
        <dbReference type="ARBA" id="ARBA00022989"/>
    </source>
</evidence>
<evidence type="ECO:0000313" key="9">
    <source>
        <dbReference type="EMBL" id="SDP83285.1"/>
    </source>
</evidence>
<organism evidence="9 10">
    <name type="scientific">Desulforhopalus singaporensis</name>
    <dbReference type="NCBI Taxonomy" id="91360"/>
    <lineage>
        <taxon>Bacteria</taxon>
        <taxon>Pseudomonadati</taxon>
        <taxon>Thermodesulfobacteriota</taxon>
        <taxon>Desulfobulbia</taxon>
        <taxon>Desulfobulbales</taxon>
        <taxon>Desulfocapsaceae</taxon>
        <taxon>Desulforhopalus</taxon>
    </lineage>
</organism>
<feature type="transmembrane region" description="Helical" evidence="8">
    <location>
        <begin position="263"/>
        <end position="288"/>
    </location>
</feature>
<dbReference type="PANTHER" id="PTHR48086:SF7">
    <property type="entry name" value="SODIUM-SOLUTE SYMPORTER-RELATED"/>
    <property type="match status" value="1"/>
</dbReference>
<feature type="transmembrane region" description="Helical" evidence="8">
    <location>
        <begin position="178"/>
        <end position="198"/>
    </location>
</feature>
<dbReference type="AlphaFoldDB" id="A0A1H0VYH7"/>
<evidence type="ECO:0000256" key="3">
    <source>
        <dbReference type="ARBA" id="ARBA00022448"/>
    </source>
</evidence>
<feature type="transmembrane region" description="Helical" evidence="8">
    <location>
        <begin position="6"/>
        <end position="21"/>
    </location>
</feature>
<proteinExistence type="inferred from homology"/>